<dbReference type="EMBL" id="UZAL01049193">
    <property type="protein sequence ID" value="VDP86091.1"/>
    <property type="molecule type" value="Genomic_DNA"/>
</dbReference>
<name>A0A3P8GTT3_9TREM</name>
<reference evidence="1 2" key="1">
    <citation type="submission" date="2018-11" db="EMBL/GenBank/DDBJ databases">
        <authorList>
            <consortium name="Pathogen Informatics"/>
        </authorList>
    </citation>
    <scope>NUCLEOTIDE SEQUENCE [LARGE SCALE GENOMIC DNA]</scope>
    <source>
        <strain>Denwood</strain>
        <strain evidence="2">Zambia</strain>
    </source>
</reference>
<accession>A0A3P8GTT3</accession>
<dbReference type="Proteomes" id="UP000269396">
    <property type="component" value="Unassembled WGS sequence"/>
</dbReference>
<gene>
    <name evidence="1" type="ORF">SMTD_LOCUS21955</name>
</gene>
<sequence>MNSTVISYRVKNGFNIFCISLRSGYDVVSHFNASSSALNPSILVKAISNFEFKLCAFFKYRFISFRSPYPWNLSTCFLYDSISSINFSRLYLRLISNSSRFVCAIRRLSANTSFIRVCHSNT</sequence>
<protein>
    <submittedName>
        <fullName evidence="1">Uncharacterized protein</fullName>
    </submittedName>
</protein>
<evidence type="ECO:0000313" key="1">
    <source>
        <dbReference type="EMBL" id="VDP86091.1"/>
    </source>
</evidence>
<dbReference type="AlphaFoldDB" id="A0A3P8GTT3"/>
<proteinExistence type="predicted"/>
<organism evidence="1 2">
    <name type="scientific">Schistosoma mattheei</name>
    <dbReference type="NCBI Taxonomy" id="31246"/>
    <lineage>
        <taxon>Eukaryota</taxon>
        <taxon>Metazoa</taxon>
        <taxon>Spiralia</taxon>
        <taxon>Lophotrochozoa</taxon>
        <taxon>Platyhelminthes</taxon>
        <taxon>Trematoda</taxon>
        <taxon>Digenea</taxon>
        <taxon>Strigeidida</taxon>
        <taxon>Schistosomatoidea</taxon>
        <taxon>Schistosomatidae</taxon>
        <taxon>Schistosoma</taxon>
    </lineage>
</organism>
<keyword evidence="2" id="KW-1185">Reference proteome</keyword>
<evidence type="ECO:0000313" key="2">
    <source>
        <dbReference type="Proteomes" id="UP000269396"/>
    </source>
</evidence>